<dbReference type="GO" id="GO:0005525">
    <property type="term" value="F:GTP binding"/>
    <property type="evidence" value="ECO:0007669"/>
    <property type="project" value="InterPro"/>
</dbReference>
<dbReference type="Gene3D" id="3.40.50.300">
    <property type="entry name" value="P-loop containing nucleotide triphosphate hydrolases"/>
    <property type="match status" value="1"/>
</dbReference>
<feature type="domain" description="FeoB-type G" evidence="1">
    <location>
        <begin position="5"/>
        <end position="24"/>
    </location>
</feature>
<dbReference type="Proteomes" id="UP000473470">
    <property type="component" value="Unassembled WGS sequence"/>
</dbReference>
<evidence type="ECO:0000259" key="1">
    <source>
        <dbReference type="Pfam" id="PF02421"/>
    </source>
</evidence>
<organism evidence="2 3">
    <name type="scientific">Burkholderia stagnalis</name>
    <dbReference type="NCBI Taxonomy" id="1503054"/>
    <lineage>
        <taxon>Bacteria</taxon>
        <taxon>Pseudomonadati</taxon>
        <taxon>Pseudomonadota</taxon>
        <taxon>Betaproteobacteria</taxon>
        <taxon>Burkholderiales</taxon>
        <taxon>Burkholderiaceae</taxon>
        <taxon>Burkholderia</taxon>
        <taxon>Burkholderia cepacia complex</taxon>
    </lineage>
</organism>
<feature type="non-terminal residue" evidence="2">
    <location>
        <position position="24"/>
    </location>
</feature>
<comment type="caution">
    <text evidence="2">The sequence shown here is derived from an EMBL/GenBank/DDBJ whole genome shotgun (WGS) entry which is preliminary data.</text>
</comment>
<sequence>MKIKNIALVGNPNCGKTSLFNTLT</sequence>
<reference evidence="2 3" key="1">
    <citation type="submission" date="2019-09" db="EMBL/GenBank/DDBJ databases">
        <title>Draft genome sequences of 48 bacterial type strains from the CCUG.</title>
        <authorList>
            <person name="Tunovic T."/>
            <person name="Pineiro-Iglesias B."/>
            <person name="Unosson C."/>
            <person name="Inganas E."/>
            <person name="Ohlen M."/>
            <person name="Cardew S."/>
            <person name="Jensie-Markopoulos S."/>
            <person name="Salva-Serra F."/>
            <person name="Jaen-Luchoro D."/>
            <person name="Karlsson R."/>
            <person name="Svensson-Stadler L."/>
            <person name="Chun J."/>
            <person name="Moore E."/>
        </authorList>
    </citation>
    <scope>NUCLEOTIDE SEQUENCE [LARGE SCALE GENOMIC DNA]</scope>
    <source>
        <strain evidence="2 3">CCUG 65686</strain>
    </source>
</reference>
<dbReference type="Pfam" id="PF02421">
    <property type="entry name" value="FeoB_N"/>
    <property type="match status" value="1"/>
</dbReference>
<accession>A0A6L3MJS9</accession>
<evidence type="ECO:0000313" key="2">
    <source>
        <dbReference type="EMBL" id="KAB0630603.1"/>
    </source>
</evidence>
<protein>
    <recommendedName>
        <fullName evidence="1">FeoB-type G domain-containing protein</fullName>
    </recommendedName>
</protein>
<dbReference type="AlphaFoldDB" id="A0A6L3MJS9"/>
<dbReference type="EMBL" id="VZOK01000240">
    <property type="protein sequence ID" value="KAB0630603.1"/>
    <property type="molecule type" value="Genomic_DNA"/>
</dbReference>
<evidence type="ECO:0000313" key="3">
    <source>
        <dbReference type="Proteomes" id="UP000473470"/>
    </source>
</evidence>
<dbReference type="InterPro" id="IPR027417">
    <property type="entry name" value="P-loop_NTPase"/>
</dbReference>
<dbReference type="RefSeq" id="WP_150999581.1">
    <property type="nucleotide sequence ID" value="NZ_VZOK01000240.1"/>
</dbReference>
<name>A0A6L3MJS9_9BURK</name>
<dbReference type="SUPFAM" id="SSF52540">
    <property type="entry name" value="P-loop containing nucleoside triphosphate hydrolases"/>
    <property type="match status" value="1"/>
</dbReference>
<gene>
    <name evidence="2" type="ORF">F7R25_37545</name>
</gene>
<proteinExistence type="predicted"/>
<dbReference type="InterPro" id="IPR030389">
    <property type="entry name" value="G_FEOB_dom"/>
</dbReference>